<evidence type="ECO:0000313" key="2">
    <source>
        <dbReference type="EMBL" id="KAK6207862.1"/>
    </source>
</evidence>
<dbReference type="AlphaFoldDB" id="A0AAV9SXZ4"/>
<keyword evidence="1" id="KW-0175">Coiled coil</keyword>
<evidence type="ECO:0000313" key="3">
    <source>
        <dbReference type="Proteomes" id="UP001327957"/>
    </source>
</evidence>
<name>A0AAV9SXZ4_9PEZI</name>
<reference evidence="2 3" key="1">
    <citation type="submission" date="2023-04" db="EMBL/GenBank/DDBJ databases">
        <title>Colletotrichum tabacum stain YC1 causing leaf anthracnose on Nicotiana tabacum(L.) cv.</title>
        <authorList>
            <person name="Ji Z."/>
            <person name="Wang M."/>
            <person name="Zhang J."/>
            <person name="Wang N."/>
            <person name="Zhou Z."/>
        </authorList>
    </citation>
    <scope>NUCLEOTIDE SEQUENCE [LARGE SCALE GENOMIC DNA]</scope>
    <source>
        <strain evidence="2 3">YC1</strain>
    </source>
</reference>
<dbReference type="EMBL" id="JASAOK010000053">
    <property type="protein sequence ID" value="KAK6207862.1"/>
    <property type="molecule type" value="Genomic_DNA"/>
</dbReference>
<protein>
    <submittedName>
        <fullName evidence="2">Uncharacterized protein</fullName>
    </submittedName>
</protein>
<comment type="caution">
    <text evidence="2">The sequence shown here is derived from an EMBL/GenBank/DDBJ whole genome shotgun (WGS) entry which is preliminary data.</text>
</comment>
<sequence length="153" mass="16809">MSESPSVHSDTAALTPLTEHVRVLRNDLFSGDIASLELPSPSVFVKILDHVDAQAPDLGKEVSFLFRKLEIVTMHFEADRRVKEAKRLSASGELESLRQEVADLKLKIANLQEETTSTKMKVRAIDCWAAGLKHAAQAPHFGPDVDDGKPQAP</sequence>
<proteinExistence type="predicted"/>
<organism evidence="2 3">
    <name type="scientific">Colletotrichum tabaci</name>
    <dbReference type="NCBI Taxonomy" id="1209068"/>
    <lineage>
        <taxon>Eukaryota</taxon>
        <taxon>Fungi</taxon>
        <taxon>Dikarya</taxon>
        <taxon>Ascomycota</taxon>
        <taxon>Pezizomycotina</taxon>
        <taxon>Sordariomycetes</taxon>
        <taxon>Hypocreomycetidae</taxon>
        <taxon>Glomerellales</taxon>
        <taxon>Glomerellaceae</taxon>
        <taxon>Colletotrichum</taxon>
        <taxon>Colletotrichum destructivum species complex</taxon>
    </lineage>
</organism>
<evidence type="ECO:0000256" key="1">
    <source>
        <dbReference type="SAM" id="Coils"/>
    </source>
</evidence>
<keyword evidence="3" id="KW-1185">Reference proteome</keyword>
<feature type="coiled-coil region" evidence="1">
    <location>
        <begin position="87"/>
        <end position="121"/>
    </location>
</feature>
<gene>
    <name evidence="2" type="ORF">QIS74_12943</name>
</gene>
<accession>A0AAV9SXZ4</accession>
<dbReference type="Proteomes" id="UP001327957">
    <property type="component" value="Unassembled WGS sequence"/>
</dbReference>